<dbReference type="GO" id="GO:0051015">
    <property type="term" value="F:actin filament binding"/>
    <property type="evidence" value="ECO:0007669"/>
    <property type="project" value="InterPro"/>
</dbReference>
<keyword evidence="7" id="KW-1185">Reference proteome</keyword>
<gene>
    <name evidence="8" type="primary">FSCN2</name>
</gene>
<sequence length="324" mass="36256">MAPAPHVCSQVTLSLCSSRVVTLIFQNRQYCLKSCDSRYLRSDGRLVWEPEARARYTLEFKAGKLAFKDCDGHYLAPVGPAGTLRAGRNTRPGKDELFDLEESHPQVVLVAANHRYVSVRQGVNVSANQDEELDHETFLMQIDQETKKCTFYSSTGGYWTLVTHGGIQATATQVSENTMFEMEWRGRRVALKASNGRYVCMKKNGQLAAISDFVGEDEEFTLKLINRPILVLRGLDGFVCHRRGSNQLDTNRSVYDVFHLSFSDGAYQIRGRGGGFWHTGILCEFRERGRLAIRARSGKYLRGGASGLLRADADAPAGVALWEY</sequence>
<proteinExistence type="inferred from homology"/>
<dbReference type="Gene3D" id="2.80.10.50">
    <property type="match status" value="3"/>
</dbReference>
<dbReference type="FunFam" id="2.80.10.50:FF:000008">
    <property type="entry name" value="Fascin"/>
    <property type="match status" value="1"/>
</dbReference>
<evidence type="ECO:0000256" key="1">
    <source>
        <dbReference type="ARBA" id="ARBA00004245"/>
    </source>
</evidence>
<dbReference type="Proteomes" id="UP000515208">
    <property type="component" value="Unplaced"/>
</dbReference>
<dbReference type="CDD" id="cd23353">
    <property type="entry name" value="beta-trefoil_FSCN2_rpt3"/>
    <property type="match status" value="1"/>
</dbReference>
<evidence type="ECO:0000256" key="5">
    <source>
        <dbReference type="ARBA" id="ARBA00023212"/>
    </source>
</evidence>
<dbReference type="SUPFAM" id="SSF50405">
    <property type="entry name" value="Actin-crosslinking proteins"/>
    <property type="match status" value="3"/>
</dbReference>
<keyword evidence="3" id="KW-0963">Cytoplasm</keyword>
<organism evidence="7 8">
    <name type="scientific">Bison bison bison</name>
    <name type="common">North American plains bison</name>
    <dbReference type="NCBI Taxonomy" id="43346"/>
    <lineage>
        <taxon>Eukaryota</taxon>
        <taxon>Metazoa</taxon>
        <taxon>Chordata</taxon>
        <taxon>Craniata</taxon>
        <taxon>Vertebrata</taxon>
        <taxon>Euteleostomi</taxon>
        <taxon>Mammalia</taxon>
        <taxon>Eutheria</taxon>
        <taxon>Laurasiatheria</taxon>
        <taxon>Artiodactyla</taxon>
        <taxon>Ruminantia</taxon>
        <taxon>Pecora</taxon>
        <taxon>Bovidae</taxon>
        <taxon>Bovinae</taxon>
        <taxon>Bison</taxon>
    </lineage>
</organism>
<evidence type="ECO:0000313" key="7">
    <source>
        <dbReference type="Proteomes" id="UP000515208"/>
    </source>
</evidence>
<dbReference type="Pfam" id="PF06268">
    <property type="entry name" value="Fascin"/>
    <property type="match status" value="3"/>
</dbReference>
<keyword evidence="4" id="KW-0009">Actin-binding</keyword>
<evidence type="ECO:0000256" key="3">
    <source>
        <dbReference type="ARBA" id="ARBA00022490"/>
    </source>
</evidence>
<dbReference type="OrthoDB" id="10259868at2759"/>
<reference evidence="8" key="1">
    <citation type="submission" date="2025-08" db="UniProtKB">
        <authorList>
            <consortium name="RefSeq"/>
        </authorList>
    </citation>
    <scope>IDENTIFICATION</scope>
    <source>
        <tissue evidence="8">Blood</tissue>
    </source>
</reference>
<dbReference type="PANTHER" id="PTHR10551:SF9">
    <property type="entry name" value="FASCIN-2"/>
    <property type="match status" value="1"/>
</dbReference>
<evidence type="ECO:0000256" key="2">
    <source>
        <dbReference type="ARBA" id="ARBA00007415"/>
    </source>
</evidence>
<evidence type="ECO:0000259" key="6">
    <source>
        <dbReference type="Pfam" id="PF06268"/>
    </source>
</evidence>
<feature type="domain" description="Fascin-like" evidence="6">
    <location>
        <begin position="17"/>
        <end position="100"/>
    </location>
</feature>
<dbReference type="GeneID" id="105000580"/>
<evidence type="ECO:0000256" key="4">
    <source>
        <dbReference type="ARBA" id="ARBA00023203"/>
    </source>
</evidence>
<dbReference type="RefSeq" id="XP_010854831.1">
    <property type="nucleotide sequence ID" value="XM_010856529.1"/>
</dbReference>
<comment type="similarity">
    <text evidence="2">Belongs to the fascin family.</text>
</comment>
<dbReference type="GO" id="GO:0005737">
    <property type="term" value="C:cytoplasm"/>
    <property type="evidence" value="ECO:0007669"/>
    <property type="project" value="TreeGrafter"/>
</dbReference>
<evidence type="ECO:0000313" key="8">
    <source>
        <dbReference type="RefSeq" id="XP_010854831.1"/>
    </source>
</evidence>
<dbReference type="KEGG" id="bbis:105000580"/>
<dbReference type="InterPro" id="IPR008999">
    <property type="entry name" value="Actin-crosslinking"/>
</dbReference>
<dbReference type="FunFam" id="2.80.10.50:FF:000015">
    <property type="entry name" value="Fascin"/>
    <property type="match status" value="1"/>
</dbReference>
<dbReference type="CTD" id="25794"/>
<dbReference type="InterPro" id="IPR010431">
    <property type="entry name" value="Fascin"/>
</dbReference>
<dbReference type="AlphaFoldDB" id="A0A6P3IKH9"/>
<dbReference type="GO" id="GO:0016477">
    <property type="term" value="P:cell migration"/>
    <property type="evidence" value="ECO:0007669"/>
    <property type="project" value="TreeGrafter"/>
</dbReference>
<comment type="subcellular location">
    <subcellularLocation>
        <location evidence="1">Cytoplasm</location>
        <location evidence="1">Cytoskeleton</location>
    </subcellularLocation>
</comment>
<name>A0A6P3IKH9_BISBB</name>
<dbReference type="InterPro" id="IPR022768">
    <property type="entry name" value="Fascin-like_dom"/>
</dbReference>
<protein>
    <submittedName>
        <fullName evidence="8">Fascin-2</fullName>
    </submittedName>
</protein>
<feature type="domain" description="Fascin-like" evidence="6">
    <location>
        <begin position="112"/>
        <end position="222"/>
    </location>
</feature>
<accession>A0A6P3IKH9</accession>
<feature type="domain" description="Fascin-like" evidence="6">
    <location>
        <begin position="236"/>
        <end position="324"/>
    </location>
</feature>
<dbReference type="PANTHER" id="PTHR10551">
    <property type="entry name" value="FASCIN"/>
    <property type="match status" value="1"/>
</dbReference>
<keyword evidence="5" id="KW-0206">Cytoskeleton</keyword>
<dbReference type="GO" id="GO:0015629">
    <property type="term" value="C:actin cytoskeleton"/>
    <property type="evidence" value="ECO:0007669"/>
    <property type="project" value="TreeGrafter"/>
</dbReference>
<dbReference type="GO" id="GO:0030674">
    <property type="term" value="F:protein-macromolecule adaptor activity"/>
    <property type="evidence" value="ECO:0007669"/>
    <property type="project" value="InterPro"/>
</dbReference>
<dbReference type="GO" id="GO:0007163">
    <property type="term" value="P:establishment or maintenance of cell polarity"/>
    <property type="evidence" value="ECO:0007669"/>
    <property type="project" value="TreeGrafter"/>
</dbReference>
<dbReference type="GO" id="GO:0051017">
    <property type="term" value="P:actin filament bundle assembly"/>
    <property type="evidence" value="ECO:0007669"/>
    <property type="project" value="TreeGrafter"/>
</dbReference>